<dbReference type="STRING" id="1006006.Mcup_1300"/>
<dbReference type="OrthoDB" id="34367at2157"/>
<evidence type="ECO:0000313" key="2">
    <source>
        <dbReference type="EMBL" id="AEB95403.1"/>
    </source>
</evidence>
<evidence type="ECO:0008006" key="4">
    <source>
        <dbReference type="Google" id="ProtNLM"/>
    </source>
</evidence>
<dbReference type="EMBL" id="CP002656">
    <property type="protein sequence ID" value="AEB95403.1"/>
    <property type="molecule type" value="Genomic_DNA"/>
</dbReference>
<feature type="transmembrane region" description="Helical" evidence="1">
    <location>
        <begin position="61"/>
        <end position="81"/>
    </location>
</feature>
<dbReference type="eggNOG" id="arCOG06007">
    <property type="taxonomic scope" value="Archaea"/>
</dbReference>
<dbReference type="AlphaFoldDB" id="F4FY30"/>
<keyword evidence="1" id="KW-1133">Transmembrane helix</keyword>
<feature type="transmembrane region" description="Helical" evidence="1">
    <location>
        <begin position="12"/>
        <end position="41"/>
    </location>
</feature>
<gene>
    <name evidence="2" type="ordered locus">Mcup_1300</name>
</gene>
<evidence type="ECO:0000256" key="1">
    <source>
        <dbReference type="SAM" id="Phobius"/>
    </source>
</evidence>
<dbReference type="Proteomes" id="UP000007812">
    <property type="component" value="Chromosome"/>
</dbReference>
<dbReference type="RefSeq" id="WP_013737901.1">
    <property type="nucleotide sequence ID" value="NC_015435.1"/>
</dbReference>
<dbReference type="HOGENOM" id="CLU_1860786_0_0_2"/>
<evidence type="ECO:0000313" key="3">
    <source>
        <dbReference type="Proteomes" id="UP000007812"/>
    </source>
</evidence>
<accession>F4FY30</accession>
<protein>
    <recommendedName>
        <fullName evidence="4">ABC transporter permease</fullName>
    </recommendedName>
</protein>
<keyword evidence="3" id="KW-1185">Reference proteome</keyword>
<feature type="transmembrane region" description="Helical" evidence="1">
    <location>
        <begin position="117"/>
        <end position="137"/>
    </location>
</feature>
<name>F4FY30_METCR</name>
<sequence>MRRTSRINPRALSWSIGAGIGYSFVLTVIMALSSLIVKGFYPPFEFSIAPIRSLIVSPLEGVVQVLILLALILFVLPIRGNAIVRELTSARNLAIYTSAGYLILSLLPYAISTGYLQAYIGLVIAFNLINGVIAGLASQISLG</sequence>
<reference evidence="2 3" key="1">
    <citation type="journal article" date="2011" name="J. Bacteriol.">
        <title>Complete genome sequence of Metallosphaera cuprina, a metal sulfide-oxidizing archaeon from a hot spring.</title>
        <authorList>
            <person name="Liu L.J."/>
            <person name="You X.Y."/>
            <person name="Zheng H."/>
            <person name="Wang S."/>
            <person name="Jiang C.Y."/>
            <person name="Liu S.J."/>
        </authorList>
    </citation>
    <scope>NUCLEOTIDE SEQUENCE [LARGE SCALE GENOMIC DNA]</scope>
    <source>
        <strain evidence="2 3">Ar-4</strain>
    </source>
</reference>
<dbReference type="GeneID" id="10493489"/>
<keyword evidence="1" id="KW-0812">Transmembrane</keyword>
<proteinExistence type="predicted"/>
<dbReference type="PATRIC" id="fig|1006006.8.peg.1294"/>
<dbReference type="KEGG" id="mcn:Mcup_1300"/>
<keyword evidence="1" id="KW-0472">Membrane</keyword>
<feature type="transmembrane region" description="Helical" evidence="1">
    <location>
        <begin position="93"/>
        <end position="111"/>
    </location>
</feature>
<organism evidence="2 3">
    <name type="scientific">Metallosphaera cuprina (strain Ar-4)</name>
    <dbReference type="NCBI Taxonomy" id="1006006"/>
    <lineage>
        <taxon>Archaea</taxon>
        <taxon>Thermoproteota</taxon>
        <taxon>Thermoprotei</taxon>
        <taxon>Sulfolobales</taxon>
        <taxon>Sulfolobaceae</taxon>
        <taxon>Metallosphaera</taxon>
    </lineage>
</organism>